<name>A0A1I0VJ51_SELRU</name>
<dbReference type="AlphaFoldDB" id="A0A1I0VJ51"/>
<gene>
    <name evidence="1" type="ORF">SAMN05216587_101665</name>
</gene>
<accession>A0A1I0VJ51</accession>
<dbReference type="Proteomes" id="UP000183843">
    <property type="component" value="Unassembled WGS sequence"/>
</dbReference>
<sequence>MRTKKNGVHMPRDLKEGIQRYHDIHCTMIEGDRKKPSINLPKNKIKTRWSPGFCKICGEHMECVTNYHAGLHGYKSADAMIKDNMIEFD</sequence>
<evidence type="ECO:0000313" key="2">
    <source>
        <dbReference type="Proteomes" id="UP000183843"/>
    </source>
</evidence>
<proteinExistence type="predicted"/>
<reference evidence="1 2" key="1">
    <citation type="submission" date="2016-10" db="EMBL/GenBank/DDBJ databases">
        <authorList>
            <person name="de Groot N.N."/>
        </authorList>
    </citation>
    <scope>NUCLEOTIDE SEQUENCE [LARGE SCALE GENOMIC DNA]</scope>
    <source>
        <strain evidence="1 2">L14</strain>
    </source>
</reference>
<protein>
    <submittedName>
        <fullName evidence="1">Uncharacterized protein</fullName>
    </submittedName>
</protein>
<organism evidence="1 2">
    <name type="scientific">Selenomonas ruminantium</name>
    <dbReference type="NCBI Taxonomy" id="971"/>
    <lineage>
        <taxon>Bacteria</taxon>
        <taxon>Bacillati</taxon>
        <taxon>Bacillota</taxon>
        <taxon>Negativicutes</taxon>
        <taxon>Selenomonadales</taxon>
        <taxon>Selenomonadaceae</taxon>
        <taxon>Selenomonas</taxon>
    </lineage>
</organism>
<dbReference type="EMBL" id="FOJX01000001">
    <property type="protein sequence ID" value="SFA76351.1"/>
    <property type="molecule type" value="Genomic_DNA"/>
</dbReference>
<dbReference type="RefSeq" id="WP_074812811.1">
    <property type="nucleotide sequence ID" value="NZ_FOJX01000001.1"/>
</dbReference>
<evidence type="ECO:0000313" key="1">
    <source>
        <dbReference type="EMBL" id="SFA76351.1"/>
    </source>
</evidence>